<comment type="caution">
    <text evidence="3">The sequence shown here is derived from an EMBL/GenBank/DDBJ whole genome shotgun (WGS) entry which is preliminary data.</text>
</comment>
<feature type="domain" description="PEGA" evidence="2">
    <location>
        <begin position="379"/>
        <end position="440"/>
    </location>
</feature>
<dbReference type="Proteomes" id="UP000587760">
    <property type="component" value="Unassembled WGS sequence"/>
</dbReference>
<feature type="repeat" description="TPR" evidence="1">
    <location>
        <begin position="266"/>
        <end position="299"/>
    </location>
</feature>
<dbReference type="SUPFAM" id="SSF48452">
    <property type="entry name" value="TPR-like"/>
    <property type="match status" value="1"/>
</dbReference>
<dbReference type="EMBL" id="JACHGJ010000003">
    <property type="protein sequence ID" value="MBB6480498.1"/>
    <property type="molecule type" value="Genomic_DNA"/>
</dbReference>
<proteinExistence type="predicted"/>
<reference evidence="3 4" key="1">
    <citation type="submission" date="2020-08" db="EMBL/GenBank/DDBJ databases">
        <title>Genomic Encyclopedia of Type Strains, Phase IV (KMG-IV): sequencing the most valuable type-strain genomes for metagenomic binning, comparative biology and taxonomic classification.</title>
        <authorList>
            <person name="Goeker M."/>
        </authorList>
    </citation>
    <scope>NUCLEOTIDE SEQUENCE [LARGE SCALE GENOMIC DNA]</scope>
    <source>
        <strain evidence="3 4">DSM 2461</strain>
    </source>
</reference>
<dbReference type="InterPro" id="IPR019734">
    <property type="entry name" value="TPR_rpt"/>
</dbReference>
<organism evidence="3 4">
    <name type="scientific">Spirochaeta isovalerica</name>
    <dbReference type="NCBI Taxonomy" id="150"/>
    <lineage>
        <taxon>Bacteria</taxon>
        <taxon>Pseudomonadati</taxon>
        <taxon>Spirochaetota</taxon>
        <taxon>Spirochaetia</taxon>
        <taxon>Spirochaetales</taxon>
        <taxon>Spirochaetaceae</taxon>
        <taxon>Spirochaeta</taxon>
    </lineage>
</organism>
<keyword evidence="4" id="KW-1185">Reference proteome</keyword>
<gene>
    <name evidence="3" type="ORF">HNR50_002161</name>
</gene>
<keyword evidence="1" id="KW-0802">TPR repeat</keyword>
<evidence type="ECO:0000256" key="1">
    <source>
        <dbReference type="PROSITE-ProRule" id="PRU00339"/>
    </source>
</evidence>
<accession>A0A841RCW9</accession>
<evidence type="ECO:0000259" key="2">
    <source>
        <dbReference type="Pfam" id="PF08308"/>
    </source>
</evidence>
<evidence type="ECO:0000313" key="4">
    <source>
        <dbReference type="Proteomes" id="UP000587760"/>
    </source>
</evidence>
<dbReference type="Pfam" id="PF08308">
    <property type="entry name" value="PEGA"/>
    <property type="match status" value="1"/>
</dbReference>
<name>A0A841RCW9_9SPIO</name>
<dbReference type="InterPro" id="IPR011990">
    <property type="entry name" value="TPR-like_helical_dom_sf"/>
</dbReference>
<evidence type="ECO:0000313" key="3">
    <source>
        <dbReference type="EMBL" id="MBB6480498.1"/>
    </source>
</evidence>
<dbReference type="AlphaFoldDB" id="A0A841RCW9"/>
<sequence length="529" mass="60180">MMAKRLLIIILICIGQGLLFVELSAIIQEEKVTVLHSHLSEVSFEQNSDSLLNITGRLTLIKNRLDAGDSPMDNYQYEARMQSLTSGLNLYGDQGNEEELRRSTPLTKAVRYLLGSNESRLSAEDPEYFPHLEEAYYWERNRHYDLAVEKYRFLVSRYSRDLKSSVMDTILLHLSFSHLMNAEYSEAERIADEIISRSENIVFRITADRINTFLFSLRKKQQQLAQLEENSLELGREQYFSVKYREAIATLAIFLEESDPSLKEEAEARYYLARAMEELGNTEDSINEYQRILALSDDENITMEAGRRLLMIDSFYDISDEETETLAKTLEGYEDPELNELIAPFRELYIEPAVSPTASASLIAEGEETEGEAEPQRTGEIYLTTTPPGAAVSINGISFGISPLFITSLPVGDVIVKAEYEDRMIERSIEVTDRIIRKVNIDIPNLPVDKASAEVKIPKGTFIVSYDLKEVSMELNYEPVDYASGAPVSLDPGEYIFIISGRDELDKLYFWEGVITVEEEKTTKISIPD</sequence>
<protein>
    <submittedName>
        <fullName evidence="3">Tetratricopeptide (TPR) repeat protein</fullName>
    </submittedName>
</protein>
<dbReference type="PROSITE" id="PS50005">
    <property type="entry name" value="TPR"/>
    <property type="match status" value="1"/>
</dbReference>
<dbReference type="InterPro" id="IPR013229">
    <property type="entry name" value="PEGA"/>
</dbReference>
<dbReference type="Gene3D" id="1.25.40.10">
    <property type="entry name" value="Tetratricopeptide repeat domain"/>
    <property type="match status" value="1"/>
</dbReference>